<evidence type="ECO:0000259" key="10">
    <source>
        <dbReference type="PROSITE" id="PS51722"/>
    </source>
</evidence>
<dbReference type="SUPFAM" id="SSF54211">
    <property type="entry name" value="Ribosomal protein S5 domain 2-like"/>
    <property type="match status" value="1"/>
</dbReference>
<dbReference type="PANTHER" id="PTHR43261:SF1">
    <property type="entry name" value="RIBOSOME-RELEASING FACTOR 2, MITOCHONDRIAL"/>
    <property type="match status" value="1"/>
</dbReference>
<evidence type="ECO:0000256" key="6">
    <source>
        <dbReference type="ARBA" id="ARBA00024731"/>
    </source>
</evidence>
<keyword evidence="9" id="KW-0175">Coiled coil</keyword>
<gene>
    <name evidence="7" type="primary">fusA</name>
    <name evidence="11" type="ORF">FHX47_001789</name>
</gene>
<dbReference type="InterPro" id="IPR005517">
    <property type="entry name" value="Transl_elong_EFG/EF2_IV"/>
</dbReference>
<feature type="binding site" evidence="7">
    <location>
        <begin position="20"/>
        <end position="27"/>
    </location>
    <ligand>
        <name>GTP</name>
        <dbReference type="ChEBI" id="CHEBI:37565"/>
    </ligand>
</feature>
<dbReference type="InterPro" id="IPR053905">
    <property type="entry name" value="EF-G-like_DII"/>
</dbReference>
<dbReference type="GO" id="GO:0003746">
    <property type="term" value="F:translation elongation factor activity"/>
    <property type="evidence" value="ECO:0007669"/>
    <property type="project" value="UniProtKB-UniRule"/>
</dbReference>
<comment type="similarity">
    <text evidence="1 7">Belongs to the TRAFAC class translation factor GTPase superfamily. Classic translation factor GTPase family. EF-G/EF-2 subfamily.</text>
</comment>
<keyword evidence="12" id="KW-1185">Reference proteome</keyword>
<dbReference type="Gene3D" id="3.30.70.870">
    <property type="entry name" value="Elongation Factor G (Translational Gtpase), domain 3"/>
    <property type="match status" value="1"/>
</dbReference>
<keyword evidence="2 7" id="KW-0547">Nucleotide-binding</keyword>
<sequence>MAQQEVLTDLKKVRNIGIMAHIDAGKTTTTERILFYTGINHKLGETHEGASTTDWMAQEKERGITITSAAVTSFWDNNQINIIDTPGHVDFTVEVERALRVLDGAVAVFDGKEGVEPQSETVWRQADKYNVPRICFVNKMDKLGADFYFTVDTIKSRLGAKPLVMQLPVGSESDFTGVVDLLTMKALLWPGDAKGDVTMGAEYEVHEVPEDLKERAEQYRNELIENVAEADEELMEKYLEGEELSIEELKAGIRKLTINGEAYPVFCGSAFKNRGVQPVLDAVVDFLPSPSDVDAMQGYKPGDESVAMTRRPNKDEPFSALAFKIAAHPFFGQLTYIRVYSGKLTSGAQIVNSTRGKRERIGKLFQMHANKENPVEEVQAGHIYAVIGLKSTTTGDTLSDPNDQIVLESMSFPAPVISVAIEPKSKGDQEKLSTAIQKLAAEDPTFTVQQNDETGQTEIGGMGELHLDILVDRMKREFKVEANVGKPQVAYRETIKKAVEKVEFTHKKQTGGSGQFAKVIVDFEPMDTSDGEFYEFENAVTGGRIPREYIPSVDAGIQDAMELGILAGYPLVGVKARLTDGQFHDVDSSEMAFKIAGSQVFKEGARRANPVLLEPSMAVEVRTPEEYMGDVIGDLNSRRGHIQSMDDAAGVKVIKAHVPLSEMFGYIGELRSRTQGRAVFTMEFDSYTEVPKAVAEEIIEKSRGE</sequence>
<comment type="subcellular location">
    <subcellularLocation>
        <location evidence="7">Cytoplasm</location>
    </subcellularLocation>
</comment>
<evidence type="ECO:0000313" key="12">
    <source>
        <dbReference type="Proteomes" id="UP000547528"/>
    </source>
</evidence>
<evidence type="ECO:0000256" key="9">
    <source>
        <dbReference type="SAM" id="Coils"/>
    </source>
</evidence>
<comment type="function">
    <text evidence="6 7">Catalyzes the GTP-dependent ribosomal translocation step during translation elongation. During this step, the ribosome changes from the pre-translocational (PRE) to the post-translocational (POST) state as the newly formed A-site-bound peptidyl-tRNA and P-site-bound deacylated tRNA move to the P and E sites, respectively. Catalyzes the coordinated movement of the two tRNA molecules, the mRNA and conformational changes in the ribosome.</text>
</comment>
<dbReference type="InterPro" id="IPR031157">
    <property type="entry name" value="G_TR_CS"/>
</dbReference>
<dbReference type="InterPro" id="IPR035649">
    <property type="entry name" value="EFG_V"/>
</dbReference>
<evidence type="ECO:0000313" key="11">
    <source>
        <dbReference type="EMBL" id="MBB3668160.1"/>
    </source>
</evidence>
<dbReference type="EMBL" id="JACIBT010000008">
    <property type="protein sequence ID" value="MBB3668160.1"/>
    <property type="molecule type" value="Genomic_DNA"/>
</dbReference>
<dbReference type="InterPro" id="IPR000795">
    <property type="entry name" value="T_Tr_GTP-bd_dom"/>
</dbReference>
<evidence type="ECO:0000256" key="2">
    <source>
        <dbReference type="ARBA" id="ARBA00022741"/>
    </source>
</evidence>
<dbReference type="FunFam" id="3.30.70.240:FF:000001">
    <property type="entry name" value="Elongation factor G"/>
    <property type="match status" value="1"/>
</dbReference>
<dbReference type="AlphaFoldDB" id="A0A7W5TQZ2"/>
<dbReference type="PROSITE" id="PS51722">
    <property type="entry name" value="G_TR_2"/>
    <property type="match status" value="1"/>
</dbReference>
<dbReference type="PROSITE" id="PS00301">
    <property type="entry name" value="G_TR_1"/>
    <property type="match status" value="1"/>
</dbReference>
<dbReference type="SUPFAM" id="SSF54980">
    <property type="entry name" value="EF-G C-terminal domain-like"/>
    <property type="match status" value="2"/>
</dbReference>
<dbReference type="Gene3D" id="3.40.50.300">
    <property type="entry name" value="P-loop containing nucleotide triphosphate hydrolases"/>
    <property type="match status" value="1"/>
</dbReference>
<dbReference type="SUPFAM" id="SSF50447">
    <property type="entry name" value="Translation proteins"/>
    <property type="match status" value="1"/>
</dbReference>
<feature type="binding site" evidence="7">
    <location>
        <begin position="138"/>
        <end position="141"/>
    </location>
    <ligand>
        <name>GTP</name>
        <dbReference type="ChEBI" id="CHEBI:37565"/>
    </ligand>
</feature>
<comment type="caution">
    <text evidence="11">The sequence shown here is derived from an EMBL/GenBank/DDBJ whole genome shotgun (WGS) entry which is preliminary data.</text>
</comment>
<dbReference type="CDD" id="cd16262">
    <property type="entry name" value="EFG_III"/>
    <property type="match status" value="1"/>
</dbReference>
<dbReference type="Proteomes" id="UP000547528">
    <property type="component" value="Unassembled WGS sequence"/>
</dbReference>
<accession>A0A7W5TQZ2</accession>
<evidence type="ECO:0000256" key="5">
    <source>
        <dbReference type="ARBA" id="ARBA00023134"/>
    </source>
</evidence>
<dbReference type="InterPro" id="IPR009022">
    <property type="entry name" value="EFG_III"/>
</dbReference>
<dbReference type="InterPro" id="IPR000640">
    <property type="entry name" value="EFG_V-like"/>
</dbReference>
<evidence type="ECO:0000256" key="7">
    <source>
        <dbReference type="HAMAP-Rule" id="MF_00054"/>
    </source>
</evidence>
<proteinExistence type="inferred from homology"/>
<dbReference type="FunFam" id="3.40.50.300:FF:000029">
    <property type="entry name" value="Elongation factor G"/>
    <property type="match status" value="1"/>
</dbReference>
<dbReference type="InterPro" id="IPR005225">
    <property type="entry name" value="Small_GTP-bd"/>
</dbReference>
<reference evidence="11 12" key="1">
    <citation type="submission" date="2020-08" db="EMBL/GenBank/DDBJ databases">
        <title>Sequencing the genomes of 1000 actinobacteria strains.</title>
        <authorList>
            <person name="Klenk H.-P."/>
        </authorList>
    </citation>
    <scope>NUCLEOTIDE SEQUENCE [LARGE SCALE GENOMIC DNA]</scope>
    <source>
        <strain evidence="11 12">DSM 28238</strain>
    </source>
</reference>
<evidence type="ECO:0000256" key="8">
    <source>
        <dbReference type="NCBIfam" id="TIGR00484"/>
    </source>
</evidence>
<dbReference type="FunFam" id="2.40.30.10:FF:000006">
    <property type="entry name" value="Elongation factor G"/>
    <property type="match status" value="1"/>
</dbReference>
<dbReference type="GO" id="GO:0005737">
    <property type="term" value="C:cytoplasm"/>
    <property type="evidence" value="ECO:0007669"/>
    <property type="project" value="UniProtKB-SubCell"/>
</dbReference>
<dbReference type="CDD" id="cd04088">
    <property type="entry name" value="EFG_mtEFG_II"/>
    <property type="match status" value="1"/>
</dbReference>
<dbReference type="CDD" id="cd01434">
    <property type="entry name" value="EFG_mtEFG1_IV"/>
    <property type="match status" value="1"/>
</dbReference>
<dbReference type="CDD" id="cd01886">
    <property type="entry name" value="EF-G"/>
    <property type="match status" value="1"/>
</dbReference>
<dbReference type="GO" id="GO:0005525">
    <property type="term" value="F:GTP binding"/>
    <property type="evidence" value="ECO:0007669"/>
    <property type="project" value="UniProtKB-UniRule"/>
</dbReference>
<dbReference type="InterPro" id="IPR027417">
    <property type="entry name" value="P-loop_NTPase"/>
</dbReference>
<dbReference type="SMART" id="SM00889">
    <property type="entry name" value="EFG_IV"/>
    <property type="match status" value="1"/>
</dbReference>
<protein>
    <recommendedName>
        <fullName evidence="7 8">Elongation factor G</fullName>
        <shortName evidence="7">EF-G</shortName>
    </recommendedName>
</protein>
<dbReference type="NCBIfam" id="NF009381">
    <property type="entry name" value="PRK12740.1-5"/>
    <property type="match status" value="1"/>
</dbReference>
<evidence type="ECO:0000256" key="3">
    <source>
        <dbReference type="ARBA" id="ARBA00022768"/>
    </source>
</evidence>
<feature type="domain" description="Tr-type G" evidence="10">
    <location>
        <begin position="11"/>
        <end position="291"/>
    </location>
</feature>
<keyword evidence="3 7" id="KW-0251">Elongation factor</keyword>
<dbReference type="PRINTS" id="PR00315">
    <property type="entry name" value="ELONGATNFCT"/>
</dbReference>
<evidence type="ECO:0000256" key="1">
    <source>
        <dbReference type="ARBA" id="ARBA00005870"/>
    </source>
</evidence>
<dbReference type="NCBIfam" id="TIGR00484">
    <property type="entry name" value="EF-G"/>
    <property type="match status" value="1"/>
</dbReference>
<dbReference type="Gene3D" id="3.30.230.10">
    <property type="match status" value="1"/>
</dbReference>
<dbReference type="Gene3D" id="3.30.70.240">
    <property type="match status" value="1"/>
</dbReference>
<keyword evidence="7" id="KW-0963">Cytoplasm</keyword>
<dbReference type="Pfam" id="PF03764">
    <property type="entry name" value="EFG_IV"/>
    <property type="match status" value="1"/>
</dbReference>
<dbReference type="FunFam" id="3.30.230.10:FF:000003">
    <property type="entry name" value="Elongation factor G"/>
    <property type="match status" value="1"/>
</dbReference>
<keyword evidence="4 7" id="KW-0648">Protein biosynthesis</keyword>
<organism evidence="11 12">
    <name type="scientific">Garicola koreensis</name>
    <dbReference type="NCBI Taxonomy" id="1262554"/>
    <lineage>
        <taxon>Bacteria</taxon>
        <taxon>Bacillati</taxon>
        <taxon>Actinomycetota</taxon>
        <taxon>Actinomycetes</taxon>
        <taxon>Micrococcales</taxon>
        <taxon>Micrococcaceae</taxon>
        <taxon>Garicola</taxon>
    </lineage>
</organism>
<feature type="binding site" evidence="7">
    <location>
        <begin position="84"/>
        <end position="88"/>
    </location>
    <ligand>
        <name>GTP</name>
        <dbReference type="ChEBI" id="CHEBI:37565"/>
    </ligand>
</feature>
<dbReference type="NCBIfam" id="TIGR00231">
    <property type="entry name" value="small_GTP"/>
    <property type="match status" value="1"/>
</dbReference>
<dbReference type="Pfam" id="PF14492">
    <property type="entry name" value="EFG_III"/>
    <property type="match status" value="1"/>
</dbReference>
<dbReference type="SUPFAM" id="SSF52540">
    <property type="entry name" value="P-loop containing nucleoside triphosphate hydrolases"/>
    <property type="match status" value="1"/>
</dbReference>
<dbReference type="GO" id="GO:0003924">
    <property type="term" value="F:GTPase activity"/>
    <property type="evidence" value="ECO:0007669"/>
    <property type="project" value="InterPro"/>
</dbReference>
<feature type="coiled-coil region" evidence="9">
    <location>
        <begin position="213"/>
        <end position="259"/>
    </location>
</feature>
<dbReference type="CDD" id="cd03713">
    <property type="entry name" value="EFG_mtEFG_C"/>
    <property type="match status" value="1"/>
</dbReference>
<dbReference type="InterPro" id="IPR009000">
    <property type="entry name" value="Transl_B-barrel_sf"/>
</dbReference>
<name>A0A7W5TQZ2_9MICC</name>
<dbReference type="Pfam" id="PF00009">
    <property type="entry name" value="GTP_EFTU"/>
    <property type="match status" value="1"/>
</dbReference>
<dbReference type="FunFam" id="3.30.70.870:FF:000001">
    <property type="entry name" value="Elongation factor G"/>
    <property type="match status" value="1"/>
</dbReference>
<keyword evidence="5 7" id="KW-0342">GTP-binding</keyword>
<dbReference type="InterPro" id="IPR035647">
    <property type="entry name" value="EFG_III/V"/>
</dbReference>
<evidence type="ECO:0000256" key="4">
    <source>
        <dbReference type="ARBA" id="ARBA00022917"/>
    </source>
</evidence>
<dbReference type="SMART" id="SM00838">
    <property type="entry name" value="EFG_C"/>
    <property type="match status" value="1"/>
</dbReference>
<dbReference type="HAMAP" id="MF_00054_B">
    <property type="entry name" value="EF_G_EF_2_B"/>
    <property type="match status" value="1"/>
</dbReference>
<dbReference type="PANTHER" id="PTHR43261">
    <property type="entry name" value="TRANSLATION ELONGATION FACTOR G-RELATED"/>
    <property type="match status" value="1"/>
</dbReference>
<dbReference type="Pfam" id="PF00679">
    <property type="entry name" value="EFG_C"/>
    <property type="match status" value="1"/>
</dbReference>
<dbReference type="InterPro" id="IPR004540">
    <property type="entry name" value="Transl_elong_EFG/EF2"/>
</dbReference>
<dbReference type="InterPro" id="IPR041095">
    <property type="entry name" value="EFG_II"/>
</dbReference>
<dbReference type="InterPro" id="IPR047872">
    <property type="entry name" value="EFG_IV"/>
</dbReference>
<dbReference type="InterPro" id="IPR014721">
    <property type="entry name" value="Ribsml_uS5_D2-typ_fold_subgr"/>
</dbReference>
<dbReference type="Gene3D" id="2.40.30.10">
    <property type="entry name" value="Translation factors"/>
    <property type="match status" value="1"/>
</dbReference>
<dbReference type="InterPro" id="IPR020568">
    <property type="entry name" value="Ribosomal_Su5_D2-typ_SF"/>
</dbReference>
<dbReference type="Pfam" id="PF22042">
    <property type="entry name" value="EF-G_D2"/>
    <property type="match status" value="1"/>
</dbReference>
<dbReference type="GO" id="GO:0032790">
    <property type="term" value="P:ribosome disassembly"/>
    <property type="evidence" value="ECO:0007669"/>
    <property type="project" value="TreeGrafter"/>
</dbReference>